<feature type="transmembrane region" description="Helical" evidence="6">
    <location>
        <begin position="50"/>
        <end position="74"/>
    </location>
</feature>
<organism evidence="9 10">
    <name type="scientific">Citricoccus muralis</name>
    <dbReference type="NCBI Taxonomy" id="169134"/>
    <lineage>
        <taxon>Bacteria</taxon>
        <taxon>Bacillati</taxon>
        <taxon>Actinomycetota</taxon>
        <taxon>Actinomycetes</taxon>
        <taxon>Micrococcales</taxon>
        <taxon>Micrococcaceae</taxon>
        <taxon>Citricoccus</taxon>
    </lineage>
</organism>
<keyword evidence="2 6" id="KW-0813">Transport</keyword>
<dbReference type="PANTHER" id="PTHR30177:SF4">
    <property type="entry name" value="OSMOPROTECTANT IMPORT PERMEASE PROTEIN OSMW"/>
    <property type="match status" value="1"/>
</dbReference>
<evidence type="ECO:0000256" key="3">
    <source>
        <dbReference type="ARBA" id="ARBA00022692"/>
    </source>
</evidence>
<dbReference type="SUPFAM" id="SSF161098">
    <property type="entry name" value="MetI-like"/>
    <property type="match status" value="1"/>
</dbReference>
<evidence type="ECO:0000256" key="6">
    <source>
        <dbReference type="RuleBase" id="RU363032"/>
    </source>
</evidence>
<dbReference type="GO" id="GO:0005886">
    <property type="term" value="C:plasma membrane"/>
    <property type="evidence" value="ECO:0007669"/>
    <property type="project" value="UniProtKB-SubCell"/>
</dbReference>
<accession>A0A3D9LFN2</accession>
<dbReference type="InterPro" id="IPR000515">
    <property type="entry name" value="MetI-like"/>
</dbReference>
<evidence type="ECO:0000256" key="1">
    <source>
        <dbReference type="ARBA" id="ARBA00004141"/>
    </source>
</evidence>
<comment type="similarity">
    <text evidence="6">Belongs to the binding-protein-dependent transport system permease family.</text>
</comment>
<dbReference type="PROSITE" id="PS50928">
    <property type="entry name" value="ABC_TM1"/>
    <property type="match status" value="1"/>
</dbReference>
<dbReference type="GO" id="GO:0055085">
    <property type="term" value="P:transmembrane transport"/>
    <property type="evidence" value="ECO:0007669"/>
    <property type="project" value="InterPro"/>
</dbReference>
<dbReference type="EMBL" id="QREH01000001">
    <property type="protein sequence ID" value="REE05198.1"/>
    <property type="molecule type" value="Genomic_DNA"/>
</dbReference>
<dbReference type="CDD" id="cd06261">
    <property type="entry name" value="TM_PBP2"/>
    <property type="match status" value="1"/>
</dbReference>
<dbReference type="Gene3D" id="1.10.3720.10">
    <property type="entry name" value="MetI-like"/>
    <property type="match status" value="1"/>
</dbReference>
<evidence type="ECO:0000256" key="7">
    <source>
        <dbReference type="SAM" id="MobiDB-lite"/>
    </source>
</evidence>
<feature type="transmembrane region" description="Helical" evidence="6">
    <location>
        <begin position="15"/>
        <end position="38"/>
    </location>
</feature>
<gene>
    <name evidence="9" type="ORF">C8E99_3069</name>
</gene>
<feature type="transmembrane region" description="Helical" evidence="6">
    <location>
        <begin position="80"/>
        <end position="100"/>
    </location>
</feature>
<dbReference type="AlphaFoldDB" id="A0A3D9LFN2"/>
<feature type="region of interest" description="Disordered" evidence="7">
    <location>
        <begin position="211"/>
        <end position="248"/>
    </location>
</feature>
<evidence type="ECO:0000256" key="4">
    <source>
        <dbReference type="ARBA" id="ARBA00022989"/>
    </source>
</evidence>
<proteinExistence type="inferred from homology"/>
<evidence type="ECO:0000313" key="10">
    <source>
        <dbReference type="Proteomes" id="UP000256727"/>
    </source>
</evidence>
<feature type="transmembrane region" description="Helical" evidence="6">
    <location>
        <begin position="144"/>
        <end position="167"/>
    </location>
</feature>
<evidence type="ECO:0000256" key="5">
    <source>
        <dbReference type="ARBA" id="ARBA00023136"/>
    </source>
</evidence>
<keyword evidence="10" id="KW-1185">Reference proteome</keyword>
<evidence type="ECO:0000259" key="8">
    <source>
        <dbReference type="PROSITE" id="PS50928"/>
    </source>
</evidence>
<evidence type="ECO:0000256" key="2">
    <source>
        <dbReference type="ARBA" id="ARBA00022448"/>
    </source>
</evidence>
<dbReference type="OrthoDB" id="3233284at2"/>
<feature type="compositionally biased region" description="Basic and acidic residues" evidence="7">
    <location>
        <begin position="227"/>
        <end position="248"/>
    </location>
</feature>
<dbReference type="InterPro" id="IPR051204">
    <property type="entry name" value="ABC_transp_perm/SBD"/>
</dbReference>
<reference evidence="9 10" key="1">
    <citation type="submission" date="2018-07" db="EMBL/GenBank/DDBJ databases">
        <title>Sequencing the genomes of 1000 actinobacteria strains.</title>
        <authorList>
            <person name="Klenk H.-P."/>
        </authorList>
    </citation>
    <scope>NUCLEOTIDE SEQUENCE [LARGE SCALE GENOMIC DNA]</scope>
    <source>
        <strain evidence="9 10">DSM 14442</strain>
    </source>
</reference>
<protein>
    <submittedName>
        <fullName evidence="9">Osmoprotectant transport system permease protein</fullName>
    </submittedName>
</protein>
<dbReference type="Proteomes" id="UP000256727">
    <property type="component" value="Unassembled WGS sequence"/>
</dbReference>
<dbReference type="PANTHER" id="PTHR30177">
    <property type="entry name" value="GLYCINE BETAINE/L-PROLINE TRANSPORT SYSTEM PERMEASE PROTEIN PROW"/>
    <property type="match status" value="1"/>
</dbReference>
<dbReference type="InterPro" id="IPR035906">
    <property type="entry name" value="MetI-like_sf"/>
</dbReference>
<evidence type="ECO:0000313" key="9">
    <source>
        <dbReference type="EMBL" id="REE05198.1"/>
    </source>
</evidence>
<dbReference type="GO" id="GO:0031460">
    <property type="term" value="P:glycine betaine transport"/>
    <property type="evidence" value="ECO:0007669"/>
    <property type="project" value="TreeGrafter"/>
</dbReference>
<keyword evidence="5 6" id="KW-0472">Membrane</keyword>
<comment type="subcellular location">
    <subcellularLocation>
        <location evidence="6">Cell membrane</location>
        <topology evidence="6">Multi-pass membrane protein</topology>
    </subcellularLocation>
    <subcellularLocation>
        <location evidence="1">Membrane</location>
        <topology evidence="1">Multi-pass membrane protein</topology>
    </subcellularLocation>
</comment>
<dbReference type="Pfam" id="PF00528">
    <property type="entry name" value="BPD_transp_1"/>
    <property type="match status" value="1"/>
</dbReference>
<name>A0A3D9LFN2_9MICC</name>
<feature type="transmembrane region" description="Helical" evidence="6">
    <location>
        <begin position="179"/>
        <end position="204"/>
    </location>
</feature>
<keyword evidence="3 6" id="KW-0812">Transmembrane</keyword>
<dbReference type="RefSeq" id="WP_115933020.1">
    <property type="nucleotide sequence ID" value="NZ_QREH01000001.1"/>
</dbReference>
<keyword evidence="4 6" id="KW-1133">Transmembrane helix</keyword>
<feature type="domain" description="ABC transmembrane type-1" evidence="8">
    <location>
        <begin position="15"/>
        <end position="197"/>
    </location>
</feature>
<comment type="caution">
    <text evidence="9">The sequence shown here is derived from an EMBL/GenBank/DDBJ whole genome shotgun (WGS) entry which is preliminary data.</text>
</comment>
<sequence length="248" mass="26339">MSWILDNLPLILDRLWAHVATSLPAIVLALLISLPLGWLAHRYRPLNGPVLTGAGLMYALPSLPLFIVLPALIGTGVRDAVNVVVALTLYGVALMVRSVADGLDGIPPEARSAATALGYRPLRRFLAVDLPLAGPVILSGLRVVAVSTVSLCTVGAVLGIPSLGMLFTDGFQRGILAQILTGIVLTVALALALDRLLVLAGRLLMPWARTPSPRASRRSNWVSARSIRSDRADRADRADRTDEAVTPS</sequence>